<keyword evidence="8 9" id="KW-0472">Membrane</keyword>
<dbReference type="PROSITE" id="PS50928">
    <property type="entry name" value="ABC_TM1"/>
    <property type="match status" value="1"/>
</dbReference>
<dbReference type="Pfam" id="PF00528">
    <property type="entry name" value="BPD_transp_1"/>
    <property type="match status" value="1"/>
</dbReference>
<comment type="caution">
    <text evidence="11">The sequence shown here is derived from an EMBL/GenBank/DDBJ whole genome shotgun (WGS) entry which is preliminary data.</text>
</comment>
<accession>A0A2A2TGB2</accession>
<evidence type="ECO:0000313" key="11">
    <source>
        <dbReference type="EMBL" id="PAX52780.1"/>
    </source>
</evidence>
<dbReference type="PANTHER" id="PTHR30614">
    <property type="entry name" value="MEMBRANE COMPONENT OF AMINO ACID ABC TRANSPORTER"/>
    <property type="match status" value="1"/>
</dbReference>
<dbReference type="InterPro" id="IPR010065">
    <property type="entry name" value="AA_ABC_transptr_permease_3TM"/>
</dbReference>
<evidence type="ECO:0000256" key="5">
    <source>
        <dbReference type="ARBA" id="ARBA00022692"/>
    </source>
</evidence>
<proteinExistence type="inferred from homology"/>
<keyword evidence="7 9" id="KW-1133">Transmembrane helix</keyword>
<dbReference type="SUPFAM" id="SSF161098">
    <property type="entry name" value="MetI-like"/>
    <property type="match status" value="1"/>
</dbReference>
<evidence type="ECO:0000256" key="7">
    <source>
        <dbReference type="ARBA" id="ARBA00022989"/>
    </source>
</evidence>
<dbReference type="GO" id="GO:0043190">
    <property type="term" value="C:ATP-binding cassette (ABC) transporter complex"/>
    <property type="evidence" value="ECO:0007669"/>
    <property type="project" value="InterPro"/>
</dbReference>
<evidence type="ECO:0000256" key="9">
    <source>
        <dbReference type="RuleBase" id="RU363032"/>
    </source>
</evidence>
<keyword evidence="6" id="KW-0029">Amino-acid transport</keyword>
<dbReference type="RefSeq" id="WP_095722922.1">
    <property type="nucleotide sequence ID" value="NZ_NTFS01000201.1"/>
</dbReference>
<feature type="transmembrane region" description="Helical" evidence="9">
    <location>
        <begin position="115"/>
        <end position="135"/>
    </location>
</feature>
<keyword evidence="12" id="KW-1185">Reference proteome</keyword>
<evidence type="ECO:0000259" key="10">
    <source>
        <dbReference type="PROSITE" id="PS50928"/>
    </source>
</evidence>
<keyword evidence="4" id="KW-1003">Cell membrane</keyword>
<dbReference type="InterPro" id="IPR035906">
    <property type="entry name" value="MetI-like_sf"/>
</dbReference>
<dbReference type="OrthoDB" id="9805999at2"/>
<sequence>MIPLWRNRRFLSVAGQFIAVLLIMIVVGILWDNLTYNLERIGIQLGFDFMRSQASFDIGETPISYQPSDSYSRAFLVGLVNSLRVIIVSIILATIVGITVGVARISDNWLVRNLALVYVEILRNTPLLLQLFFWYSSFFLNLPKVENQISLLGLITLNNQGIKIPFGIEISSELSALILGLTLYAGAFIAEIIRSGIQSVPKGQWESAQALGLKSGLVMQLVVFPQALRVIIPPLTSQYLNIAKNSSLAIAIAYPDIYFVASTTFSQTGRAVEVMLLIMVTYLTMSLIIAFIMNLLNHTVQIKER</sequence>
<dbReference type="NCBIfam" id="TIGR01726">
    <property type="entry name" value="HEQRo_perm_3TM"/>
    <property type="match status" value="1"/>
</dbReference>
<evidence type="ECO:0000313" key="12">
    <source>
        <dbReference type="Proteomes" id="UP000218238"/>
    </source>
</evidence>
<keyword evidence="3 9" id="KW-0813">Transport</keyword>
<dbReference type="GO" id="GO:0006865">
    <property type="term" value="P:amino acid transport"/>
    <property type="evidence" value="ECO:0007669"/>
    <property type="project" value="UniProtKB-KW"/>
</dbReference>
<evidence type="ECO:0000256" key="2">
    <source>
        <dbReference type="ARBA" id="ARBA00010072"/>
    </source>
</evidence>
<dbReference type="EMBL" id="NTFS01000201">
    <property type="protein sequence ID" value="PAX52780.1"/>
    <property type="molecule type" value="Genomic_DNA"/>
</dbReference>
<feature type="domain" description="ABC transmembrane type-1" evidence="10">
    <location>
        <begin position="79"/>
        <end position="293"/>
    </location>
</feature>
<dbReference type="InterPro" id="IPR000515">
    <property type="entry name" value="MetI-like"/>
</dbReference>
<dbReference type="Gene3D" id="1.10.3720.10">
    <property type="entry name" value="MetI-like"/>
    <property type="match status" value="1"/>
</dbReference>
<dbReference type="PANTHER" id="PTHR30614:SF37">
    <property type="entry name" value="AMINO-ACID ABC TRANSPORTER PERMEASE PROTEIN YHDX-RELATED"/>
    <property type="match status" value="1"/>
</dbReference>
<dbReference type="Proteomes" id="UP000218238">
    <property type="component" value="Unassembled WGS sequence"/>
</dbReference>
<evidence type="ECO:0000256" key="3">
    <source>
        <dbReference type="ARBA" id="ARBA00022448"/>
    </source>
</evidence>
<evidence type="ECO:0000256" key="6">
    <source>
        <dbReference type="ARBA" id="ARBA00022970"/>
    </source>
</evidence>
<protein>
    <submittedName>
        <fullName evidence="11">Amino acid ABC transporter permease</fullName>
    </submittedName>
</protein>
<feature type="transmembrane region" description="Helical" evidence="9">
    <location>
        <begin position="174"/>
        <end position="193"/>
    </location>
</feature>
<keyword evidence="5 9" id="KW-0812">Transmembrane</keyword>
<dbReference type="CDD" id="cd06261">
    <property type="entry name" value="TM_PBP2"/>
    <property type="match status" value="1"/>
</dbReference>
<comment type="subcellular location">
    <subcellularLocation>
        <location evidence="1 9">Cell membrane</location>
        <topology evidence="1 9">Multi-pass membrane protein</topology>
    </subcellularLocation>
</comment>
<feature type="transmembrane region" description="Helical" evidence="9">
    <location>
        <begin position="12"/>
        <end position="31"/>
    </location>
</feature>
<comment type="similarity">
    <text evidence="2">Belongs to the binding-protein-dependent transport system permease family. HisMQ subfamily.</text>
</comment>
<dbReference type="AlphaFoldDB" id="A0A2A2TGB2"/>
<feature type="transmembrane region" description="Helical" evidence="9">
    <location>
        <begin position="83"/>
        <end position="103"/>
    </location>
</feature>
<name>A0A2A2TGB2_9CYAN</name>
<feature type="transmembrane region" description="Helical" evidence="9">
    <location>
        <begin position="274"/>
        <end position="296"/>
    </location>
</feature>
<feature type="transmembrane region" description="Helical" evidence="9">
    <location>
        <begin position="213"/>
        <end position="232"/>
    </location>
</feature>
<gene>
    <name evidence="11" type="ORF">CK510_17470</name>
</gene>
<evidence type="ECO:0000256" key="1">
    <source>
        <dbReference type="ARBA" id="ARBA00004651"/>
    </source>
</evidence>
<dbReference type="InterPro" id="IPR043429">
    <property type="entry name" value="ArtM/GltK/GlnP/TcyL/YhdX-like"/>
</dbReference>
<evidence type="ECO:0000256" key="8">
    <source>
        <dbReference type="ARBA" id="ARBA00023136"/>
    </source>
</evidence>
<evidence type="ECO:0000256" key="4">
    <source>
        <dbReference type="ARBA" id="ARBA00022475"/>
    </source>
</evidence>
<organism evidence="11 12">
    <name type="scientific">Brunnivagina elsteri CCALA 953</name>
    <dbReference type="NCBI Taxonomy" id="987040"/>
    <lineage>
        <taxon>Bacteria</taxon>
        <taxon>Bacillati</taxon>
        <taxon>Cyanobacteriota</taxon>
        <taxon>Cyanophyceae</taxon>
        <taxon>Nostocales</taxon>
        <taxon>Calotrichaceae</taxon>
        <taxon>Brunnivagina</taxon>
    </lineage>
</organism>
<dbReference type="GO" id="GO:0022857">
    <property type="term" value="F:transmembrane transporter activity"/>
    <property type="evidence" value="ECO:0007669"/>
    <property type="project" value="InterPro"/>
</dbReference>
<reference evidence="11 12" key="1">
    <citation type="submission" date="2017-08" db="EMBL/GenBank/DDBJ databases">
        <title>Draft genome sequence of filamentous cyanobacterium Calothrix elsteri CCALA 953.</title>
        <authorList>
            <person name="Gagunashvili A.N."/>
            <person name="Elster J."/>
            <person name="Andresson O.S."/>
        </authorList>
    </citation>
    <scope>NUCLEOTIDE SEQUENCE [LARGE SCALE GENOMIC DNA]</scope>
    <source>
        <strain evidence="11 12">CCALA 953</strain>
    </source>
</reference>